<name>A0A5P8PH90_9CAUD</name>
<dbReference type="Pfam" id="PF23772">
    <property type="entry name" value="Phage_g100"/>
    <property type="match status" value="1"/>
</dbReference>
<sequence>MKHVTLEDIKPGAEFYVVYCPKGQNPFVGKNTVVINSFPTYWSPGANGNYPDNGDHSYVNISTLVDGKLETSCVSLRDRHIIRNDVAANMSYNLTRWFHTPADADAFADSIKKGELDHPADQAFYDKMSYLSSLVE</sequence>
<keyword evidence="2" id="KW-1185">Reference proteome</keyword>
<gene>
    <name evidence="1" type="ORF">CPT_Muldoon_098</name>
</gene>
<dbReference type="InterPro" id="IPR057112">
    <property type="entry name" value="Phage_g100"/>
</dbReference>
<accession>A0A5P8PH90</accession>
<organism evidence="1 2">
    <name type="scientific">Serratia phage Muldoon</name>
    <dbReference type="NCBI Taxonomy" id="2601678"/>
    <lineage>
        <taxon>Viruses</taxon>
        <taxon>Duplodnaviria</taxon>
        <taxon>Heunggongvirae</taxon>
        <taxon>Uroviricota</taxon>
        <taxon>Caudoviricetes</taxon>
        <taxon>Muldoonvirus</taxon>
        <taxon>Muldoonvirus muldoon</taxon>
    </lineage>
</organism>
<evidence type="ECO:0000313" key="2">
    <source>
        <dbReference type="Proteomes" id="UP000326777"/>
    </source>
</evidence>
<proteinExistence type="predicted"/>
<reference evidence="2" key="1">
    <citation type="submission" date="2019-06" db="EMBL/GenBank/DDBJ databases">
        <title>Complete genome sequence of Serratia marcescens phage Muldoon.</title>
        <authorList>
            <person name="Campbell S."/>
            <person name="Atkinson C."/>
            <person name="Moreland R."/>
            <person name="Liu M."/>
            <person name="Ramsey J."/>
            <person name="Leavitt J."/>
        </authorList>
    </citation>
    <scope>NUCLEOTIDE SEQUENCE [LARGE SCALE GENOMIC DNA]</scope>
</reference>
<dbReference type="EMBL" id="MN095771">
    <property type="protein sequence ID" value="QFR56053.1"/>
    <property type="molecule type" value="Genomic_DNA"/>
</dbReference>
<protein>
    <submittedName>
        <fullName evidence="1">Uncharacterized protein</fullName>
    </submittedName>
</protein>
<dbReference type="Proteomes" id="UP000326777">
    <property type="component" value="Genome"/>
</dbReference>
<evidence type="ECO:0000313" key="1">
    <source>
        <dbReference type="EMBL" id="QFR56053.1"/>
    </source>
</evidence>